<dbReference type="GO" id="GO:1901530">
    <property type="term" value="P:response to hypochlorite"/>
    <property type="evidence" value="ECO:0007669"/>
    <property type="project" value="TreeGrafter"/>
</dbReference>
<dbReference type="eggNOG" id="COG3059">
    <property type="taxonomic scope" value="Bacteria"/>
</dbReference>
<reference evidence="2 3" key="1">
    <citation type="submission" date="2014-07" db="EMBL/GenBank/DDBJ databases">
        <title>Tepidicaulis marinum gen. nov., sp. nov., a novel marine bacterium denitrifying nitrate to nitrous oxide strictly under microaerobic conditions.</title>
        <authorList>
            <person name="Takeuchi M."/>
            <person name="Yamagishi T."/>
            <person name="Kamagata Y."/>
            <person name="Oshima K."/>
            <person name="Hattori M."/>
            <person name="Katayama T."/>
            <person name="Hanada S."/>
            <person name="Tamaki H."/>
            <person name="Marumo K."/>
            <person name="Maeda H."/>
            <person name="Nedachi M."/>
            <person name="Iwasaki W."/>
            <person name="Suwa Y."/>
            <person name="Sakata S."/>
        </authorList>
    </citation>
    <scope>NUCLEOTIDE SEQUENCE [LARGE SCALE GENOMIC DNA]</scope>
    <source>
        <strain evidence="2 3">MA2</strain>
    </source>
</reference>
<gene>
    <name evidence="2" type="ORF">M2A_2544</name>
</gene>
<evidence type="ECO:0000256" key="1">
    <source>
        <dbReference type="SAM" id="Phobius"/>
    </source>
</evidence>
<protein>
    <submittedName>
        <fullName evidence="2">Hypothetical membrane spanning protein</fullName>
    </submittedName>
</protein>
<evidence type="ECO:0000313" key="3">
    <source>
        <dbReference type="Proteomes" id="UP000028702"/>
    </source>
</evidence>
<keyword evidence="3" id="KW-1185">Reference proteome</keyword>
<organism evidence="2 3">
    <name type="scientific">Tepidicaulis marinus</name>
    <dbReference type="NCBI Taxonomy" id="1333998"/>
    <lineage>
        <taxon>Bacteria</taxon>
        <taxon>Pseudomonadati</taxon>
        <taxon>Pseudomonadota</taxon>
        <taxon>Alphaproteobacteria</taxon>
        <taxon>Hyphomicrobiales</taxon>
        <taxon>Parvibaculaceae</taxon>
        <taxon>Tepidicaulis</taxon>
    </lineage>
</organism>
<keyword evidence="1" id="KW-1133">Transmembrane helix</keyword>
<dbReference type="GO" id="GO:0005886">
    <property type="term" value="C:plasma membrane"/>
    <property type="evidence" value="ECO:0007669"/>
    <property type="project" value="TreeGrafter"/>
</dbReference>
<dbReference type="STRING" id="1333998.M2A_2544"/>
<dbReference type="AlphaFoldDB" id="A0A081BDC7"/>
<dbReference type="InterPro" id="IPR007339">
    <property type="entry name" value="RclC-like"/>
</dbReference>
<proteinExistence type="predicted"/>
<evidence type="ECO:0000313" key="2">
    <source>
        <dbReference type="EMBL" id="GAK46045.1"/>
    </source>
</evidence>
<dbReference type="PANTHER" id="PTHR40106">
    <property type="entry name" value="INNER MEMBRANE PROTEIN RCLC"/>
    <property type="match status" value="1"/>
</dbReference>
<keyword evidence="1" id="KW-0812">Transmembrane</keyword>
<feature type="transmembrane region" description="Helical" evidence="1">
    <location>
        <begin position="91"/>
        <end position="111"/>
    </location>
</feature>
<dbReference type="PANTHER" id="PTHR40106:SF1">
    <property type="entry name" value="INNER MEMBRANE PROTEIN RCLC"/>
    <property type="match status" value="1"/>
</dbReference>
<comment type="caution">
    <text evidence="2">The sequence shown here is derived from an EMBL/GenBank/DDBJ whole genome shotgun (WGS) entry which is preliminary data.</text>
</comment>
<dbReference type="RefSeq" id="WP_045448188.1">
    <property type="nucleotide sequence ID" value="NZ_BBIO01000014.1"/>
</dbReference>
<keyword evidence="1" id="KW-0472">Membrane</keyword>
<feature type="transmembrane region" description="Helical" evidence="1">
    <location>
        <begin position="123"/>
        <end position="143"/>
    </location>
</feature>
<accession>A0A081BDC7</accession>
<name>A0A081BDC7_9HYPH</name>
<sequence>MNDTQLAAYFGYAEKIGRAVAYYGLGLIFFAFGLYKFTPEEAAAIEPLLIHSPFLSWLHAGFGAQGASNVIGVVELAIALAIFARRFLPRAAAIGCLGAAGSLVVTVSFLFTTPGISEDTAGFLIKDVLLFGIAMWAAGEAWAMARSGARSPAALARSA</sequence>
<feature type="transmembrane region" description="Helical" evidence="1">
    <location>
        <begin position="20"/>
        <end position="37"/>
    </location>
</feature>
<dbReference type="Pfam" id="PF04224">
    <property type="entry name" value="DUF417"/>
    <property type="match status" value="1"/>
</dbReference>
<feature type="transmembrane region" description="Helical" evidence="1">
    <location>
        <begin position="57"/>
        <end position="84"/>
    </location>
</feature>
<dbReference type="Proteomes" id="UP000028702">
    <property type="component" value="Unassembled WGS sequence"/>
</dbReference>
<dbReference type="EMBL" id="BBIO01000014">
    <property type="protein sequence ID" value="GAK46045.1"/>
    <property type="molecule type" value="Genomic_DNA"/>
</dbReference>